<dbReference type="Gene3D" id="2.60.120.740">
    <property type="match status" value="1"/>
</dbReference>
<accession>A0ABR1BCP8</accession>
<protein>
    <recommendedName>
        <fullName evidence="3">SUEL-type lectin domain-containing protein</fullName>
    </recommendedName>
</protein>
<dbReference type="Proteomes" id="UP001359485">
    <property type="component" value="Unassembled WGS sequence"/>
</dbReference>
<proteinExistence type="predicted"/>
<dbReference type="InterPro" id="IPR043159">
    <property type="entry name" value="Lectin_gal-bd_sf"/>
</dbReference>
<name>A0ABR1BCP8_POLSC</name>
<comment type="caution">
    <text evidence="1">The sequence shown here is derived from an EMBL/GenBank/DDBJ whole genome shotgun (WGS) entry which is preliminary data.</text>
</comment>
<keyword evidence="2" id="KW-1185">Reference proteome</keyword>
<reference evidence="1 2" key="1">
    <citation type="submission" date="2023-09" db="EMBL/GenBank/DDBJ databases">
        <title>Genomes of two closely related lineages of the louse Polyplax serrata with different host specificities.</title>
        <authorList>
            <person name="Martinu J."/>
            <person name="Tarabai H."/>
            <person name="Stefka J."/>
            <person name="Hypsa V."/>
        </authorList>
    </citation>
    <scope>NUCLEOTIDE SEQUENCE [LARGE SCALE GENOMIC DNA]</scope>
    <source>
        <strain evidence="1">98ZLc_SE</strain>
    </source>
</reference>
<dbReference type="PANTHER" id="PTHR46780">
    <property type="entry name" value="PROTEIN EVA-1"/>
    <property type="match status" value="1"/>
</dbReference>
<sequence>MQKCHGKRSCSISPDISTFGNPCRPASRMYLKVVYTCVPRKVLKERYEEPPLEDEAILTGNRDADYDDFDGYESVDDFFRESAAFSPPPNPDTKSVANTTEATLMTPRAKDQNSGGNFILFYFLQDSVK</sequence>
<evidence type="ECO:0008006" key="3">
    <source>
        <dbReference type="Google" id="ProtNLM"/>
    </source>
</evidence>
<organism evidence="1 2">
    <name type="scientific">Polyplax serrata</name>
    <name type="common">Common mouse louse</name>
    <dbReference type="NCBI Taxonomy" id="468196"/>
    <lineage>
        <taxon>Eukaryota</taxon>
        <taxon>Metazoa</taxon>
        <taxon>Ecdysozoa</taxon>
        <taxon>Arthropoda</taxon>
        <taxon>Hexapoda</taxon>
        <taxon>Insecta</taxon>
        <taxon>Pterygota</taxon>
        <taxon>Neoptera</taxon>
        <taxon>Paraneoptera</taxon>
        <taxon>Psocodea</taxon>
        <taxon>Troctomorpha</taxon>
        <taxon>Phthiraptera</taxon>
        <taxon>Anoplura</taxon>
        <taxon>Polyplacidae</taxon>
        <taxon>Polyplax</taxon>
    </lineage>
</organism>
<evidence type="ECO:0000313" key="1">
    <source>
        <dbReference type="EMBL" id="KAK6641218.1"/>
    </source>
</evidence>
<dbReference type="EMBL" id="JAWJWF010000001">
    <property type="protein sequence ID" value="KAK6641218.1"/>
    <property type="molecule type" value="Genomic_DNA"/>
</dbReference>
<gene>
    <name evidence="1" type="ORF">RUM44_012927</name>
</gene>
<dbReference type="CDD" id="cd22829">
    <property type="entry name" value="Gal_Rha_Lectin_EVA1_EVA1C_rpt2"/>
    <property type="match status" value="1"/>
</dbReference>
<evidence type="ECO:0000313" key="2">
    <source>
        <dbReference type="Proteomes" id="UP001359485"/>
    </source>
</evidence>